<accession>A0A2T1BYW9</accession>
<protein>
    <recommendedName>
        <fullName evidence="3">LGFP repeat-containing protein</fullName>
    </recommendedName>
</protein>
<reference evidence="1 2" key="2">
    <citation type="submission" date="2018-03" db="EMBL/GenBank/DDBJ databases">
        <title>The ancient ancestry and fast evolution of plastids.</title>
        <authorList>
            <person name="Moore K.R."/>
            <person name="Magnabosco C."/>
            <person name="Momper L."/>
            <person name="Gold D.A."/>
            <person name="Bosak T."/>
            <person name="Fournier G.P."/>
        </authorList>
    </citation>
    <scope>NUCLEOTIDE SEQUENCE [LARGE SCALE GENOMIC DNA]</scope>
    <source>
        <strain evidence="1 2">CCAP 1448/3</strain>
    </source>
</reference>
<evidence type="ECO:0008006" key="3">
    <source>
        <dbReference type="Google" id="ProtNLM"/>
    </source>
</evidence>
<evidence type="ECO:0000313" key="1">
    <source>
        <dbReference type="EMBL" id="PSB01211.1"/>
    </source>
</evidence>
<evidence type="ECO:0000313" key="2">
    <source>
        <dbReference type="Proteomes" id="UP000238762"/>
    </source>
</evidence>
<organism evidence="1 2">
    <name type="scientific">Merismopedia glauca CCAP 1448/3</name>
    <dbReference type="NCBI Taxonomy" id="1296344"/>
    <lineage>
        <taxon>Bacteria</taxon>
        <taxon>Bacillati</taxon>
        <taxon>Cyanobacteriota</taxon>
        <taxon>Cyanophyceae</taxon>
        <taxon>Synechococcales</taxon>
        <taxon>Merismopediaceae</taxon>
        <taxon>Merismopedia</taxon>
    </lineage>
</organism>
<dbReference type="InterPro" id="IPR013207">
    <property type="entry name" value="LGFP"/>
</dbReference>
<dbReference type="RefSeq" id="WP_106290497.1">
    <property type="nucleotide sequence ID" value="NZ_CAWNTC010000156.1"/>
</dbReference>
<gene>
    <name evidence="1" type="ORF">C7B64_19530</name>
</gene>
<dbReference type="AlphaFoldDB" id="A0A2T1BYW9"/>
<keyword evidence="2" id="KW-1185">Reference proteome</keyword>
<comment type="caution">
    <text evidence="1">The sequence shown here is derived from an EMBL/GenBank/DDBJ whole genome shotgun (WGS) entry which is preliminary data.</text>
</comment>
<dbReference type="Proteomes" id="UP000238762">
    <property type="component" value="Unassembled WGS sequence"/>
</dbReference>
<dbReference type="EMBL" id="PVWJ01000123">
    <property type="protein sequence ID" value="PSB01211.1"/>
    <property type="molecule type" value="Genomic_DNA"/>
</dbReference>
<dbReference type="OrthoDB" id="906999at2"/>
<reference evidence="1 2" key="1">
    <citation type="submission" date="2018-02" db="EMBL/GenBank/DDBJ databases">
        <authorList>
            <person name="Cohen D.B."/>
            <person name="Kent A.D."/>
        </authorList>
    </citation>
    <scope>NUCLEOTIDE SEQUENCE [LARGE SCALE GENOMIC DNA]</scope>
    <source>
        <strain evidence="1 2">CCAP 1448/3</strain>
    </source>
</reference>
<name>A0A2T1BYW9_9CYAN</name>
<proteinExistence type="predicted"/>
<dbReference type="Pfam" id="PF08310">
    <property type="entry name" value="LGFP"/>
    <property type="match status" value="3"/>
</dbReference>
<sequence length="436" mass="47802">MPDPNKVQIDKVQRSIGRVDSVIGVIRFAEFAIQRKYDALGGAAFFGDIERKERGAWYFKFGCICYNSQMHDAFEIHGDIYRKWVELGGLQWGLPSTDELTTSRGDGRFNFFNNGSASIHWTPRTGAHAVWGSILQKWAQLNWENGPLGYPVTDETTTPDGIGRFNHFENGGSIYWTPDTGANAVWGDIRKRWESLGWERSYLGYPTSDEVDFPEGGRANTFQNGGIYWWPDTGAIDLRDVVVHYTGLHCFGETDWDQSSDSDEPYVILSISTPERSATLLSRIYEDVDGGEARLDLIELYRGKPYGINLSVVLMENDFGDPNVYRADVEKVVNGVHAAGTVALGLIPVVGPIIAAVAGPGLGTLMPAIAGAINNLFDFGDDRIGGATVTLSAKQMVLLAARTANSTFKGIGFKAETPLITGDGASYKVYFGLVPA</sequence>